<feature type="region of interest" description="Disordered" evidence="10">
    <location>
        <begin position="36"/>
        <end position="87"/>
    </location>
</feature>
<evidence type="ECO:0000259" key="11">
    <source>
        <dbReference type="Pfam" id="PF10497"/>
    </source>
</evidence>
<keyword evidence="9" id="KW-0539">Nucleus</keyword>
<name>A0A913XWS7_EXADI</name>
<feature type="domain" description="Zinc-finger" evidence="11">
    <location>
        <begin position="167"/>
        <end position="265"/>
    </location>
</feature>
<keyword evidence="3" id="KW-0963">Cytoplasm</keyword>
<dbReference type="Pfam" id="PF10497">
    <property type="entry name" value="zf-4CXXC_R1"/>
    <property type="match status" value="1"/>
</dbReference>
<dbReference type="EnsemblMetazoa" id="XM_021055390.2">
    <property type="protein sequence ID" value="XP_020911049.1"/>
    <property type="gene ID" value="LOC110248830"/>
</dbReference>
<dbReference type="InterPro" id="IPR018866">
    <property type="entry name" value="Znf-4CXXC_R1"/>
</dbReference>
<reference evidence="12" key="1">
    <citation type="submission" date="2022-11" db="UniProtKB">
        <authorList>
            <consortium name="EnsemblMetazoa"/>
        </authorList>
    </citation>
    <scope>IDENTIFICATION</scope>
</reference>
<organism evidence="12 13">
    <name type="scientific">Exaiptasia diaphana</name>
    <name type="common">Tropical sea anemone</name>
    <name type="synonym">Aiptasia pulchella</name>
    <dbReference type="NCBI Taxonomy" id="2652724"/>
    <lineage>
        <taxon>Eukaryota</taxon>
        <taxon>Metazoa</taxon>
        <taxon>Cnidaria</taxon>
        <taxon>Anthozoa</taxon>
        <taxon>Hexacorallia</taxon>
        <taxon>Actiniaria</taxon>
        <taxon>Aiptasiidae</taxon>
        <taxon>Exaiptasia</taxon>
    </lineage>
</organism>
<dbReference type="KEGG" id="epa:110248830"/>
<keyword evidence="5" id="KW-0597">Phosphoprotein</keyword>
<evidence type="ECO:0000256" key="9">
    <source>
        <dbReference type="ARBA" id="ARBA00023242"/>
    </source>
</evidence>
<proteinExistence type="predicted"/>
<feature type="region of interest" description="Disordered" evidence="10">
    <location>
        <begin position="113"/>
        <end position="145"/>
    </location>
</feature>
<protein>
    <recommendedName>
        <fullName evidence="11">Zinc-finger domain-containing protein</fullName>
    </recommendedName>
</protein>
<evidence type="ECO:0000256" key="3">
    <source>
        <dbReference type="ARBA" id="ARBA00022490"/>
    </source>
</evidence>
<feature type="compositionally biased region" description="Basic residues" evidence="10">
    <location>
        <begin position="56"/>
        <end position="76"/>
    </location>
</feature>
<dbReference type="PANTHER" id="PTHR31169">
    <property type="entry name" value="OS05G0300700 PROTEIN"/>
    <property type="match status" value="1"/>
</dbReference>
<comment type="subcellular location">
    <subcellularLocation>
        <location evidence="2">Cytoplasm</location>
    </subcellularLocation>
    <subcellularLocation>
        <location evidence="1">Nucleus</location>
    </subcellularLocation>
</comment>
<accession>A0A913XWS7</accession>
<evidence type="ECO:0000256" key="10">
    <source>
        <dbReference type="SAM" id="MobiDB-lite"/>
    </source>
</evidence>
<sequence>MSSNRKETDYERDLRLKIEENKRLLRELFPVGANLDRNINGISSSPVSRGREKRESSKRRATIHVPLRRNPNRQKRSYQSYDSEEEDAEEVVYTENTLIVKWPGPLTAKLFNRQFSDRSSNDTDSDSDSPSRKKRKGFTRKAVPRAPVDVREEDLVLVAERVADKNYDAVNGTSCHQCRQKTDDLKTTCKSNSCVGIRGQFCGPCLRNRYGEDAKEAIMNPNWSCPPCRGICNCSFCMKKRGRRATGIMIHLAKASGYEDVKTYLGD</sequence>
<keyword evidence="7" id="KW-0805">Transcription regulation</keyword>
<dbReference type="Proteomes" id="UP000887567">
    <property type="component" value="Unplaced"/>
</dbReference>
<keyword evidence="4" id="KW-1017">Isopeptide bond</keyword>
<dbReference type="GO" id="GO:0005737">
    <property type="term" value="C:cytoplasm"/>
    <property type="evidence" value="ECO:0007669"/>
    <property type="project" value="UniProtKB-SubCell"/>
</dbReference>
<evidence type="ECO:0000256" key="4">
    <source>
        <dbReference type="ARBA" id="ARBA00022499"/>
    </source>
</evidence>
<keyword evidence="13" id="KW-1185">Reference proteome</keyword>
<dbReference type="PANTHER" id="PTHR31169:SF8">
    <property type="entry name" value="ZINC-FINGER DOMAIN OF MONOAMINE-OXIDASE A REPRESSOR R1 PROTEIN"/>
    <property type="match status" value="1"/>
</dbReference>
<evidence type="ECO:0000256" key="5">
    <source>
        <dbReference type="ARBA" id="ARBA00022553"/>
    </source>
</evidence>
<dbReference type="AlphaFoldDB" id="A0A913XWS7"/>
<feature type="compositionally biased region" description="Basic residues" evidence="10">
    <location>
        <begin position="132"/>
        <end position="143"/>
    </location>
</feature>
<evidence type="ECO:0000313" key="12">
    <source>
        <dbReference type="EnsemblMetazoa" id="XP_020911049.1"/>
    </source>
</evidence>
<evidence type="ECO:0000256" key="7">
    <source>
        <dbReference type="ARBA" id="ARBA00023015"/>
    </source>
</evidence>
<evidence type="ECO:0000313" key="13">
    <source>
        <dbReference type="Proteomes" id="UP000887567"/>
    </source>
</evidence>
<evidence type="ECO:0000256" key="1">
    <source>
        <dbReference type="ARBA" id="ARBA00004123"/>
    </source>
</evidence>
<keyword evidence="8" id="KW-0804">Transcription</keyword>
<dbReference type="GeneID" id="110248830"/>
<dbReference type="RefSeq" id="XP_020911049.1">
    <property type="nucleotide sequence ID" value="XM_021055390.2"/>
</dbReference>
<dbReference type="GO" id="GO:0006355">
    <property type="term" value="P:regulation of DNA-templated transcription"/>
    <property type="evidence" value="ECO:0007669"/>
    <property type="project" value="InterPro"/>
</dbReference>
<dbReference type="OrthoDB" id="298344at2759"/>
<dbReference type="OMA" id="RKETDYE"/>
<evidence type="ECO:0000256" key="6">
    <source>
        <dbReference type="ARBA" id="ARBA00022843"/>
    </source>
</evidence>
<dbReference type="GO" id="GO:0005634">
    <property type="term" value="C:nucleus"/>
    <property type="evidence" value="ECO:0007669"/>
    <property type="project" value="UniProtKB-SubCell"/>
</dbReference>
<dbReference type="InterPro" id="IPR040221">
    <property type="entry name" value="CDCA7/CDA7L"/>
</dbReference>
<evidence type="ECO:0000256" key="8">
    <source>
        <dbReference type="ARBA" id="ARBA00023163"/>
    </source>
</evidence>
<keyword evidence="6" id="KW-0832">Ubl conjugation</keyword>
<evidence type="ECO:0000256" key="2">
    <source>
        <dbReference type="ARBA" id="ARBA00004496"/>
    </source>
</evidence>